<dbReference type="AlphaFoldDB" id="A0A845V0S5"/>
<dbReference type="NCBIfam" id="NF041384">
    <property type="entry name" value="YHS_seleno_dom"/>
    <property type="match status" value="1"/>
</dbReference>
<dbReference type="Proteomes" id="UP000484885">
    <property type="component" value="Unassembled WGS sequence"/>
</dbReference>
<protein>
    <recommendedName>
        <fullName evidence="3">YHS domain-containing protein</fullName>
    </recommendedName>
</protein>
<reference evidence="1 2" key="1">
    <citation type="submission" date="2020-02" db="EMBL/GenBank/DDBJ databases">
        <authorList>
            <person name="Zhang X.-Y."/>
        </authorList>
    </citation>
    <scope>NUCLEOTIDE SEQUENCE [LARGE SCALE GENOMIC DNA]</scope>
    <source>
        <strain evidence="1 2">C33</strain>
    </source>
</reference>
<evidence type="ECO:0000313" key="1">
    <source>
        <dbReference type="EMBL" id="NDY96172.1"/>
    </source>
</evidence>
<dbReference type="EMBL" id="JAAGSC010000041">
    <property type="protein sequence ID" value="NDY96172.1"/>
    <property type="molecule type" value="Genomic_DNA"/>
</dbReference>
<name>A0A845V0S5_9GAMM</name>
<organism evidence="1 2">
    <name type="scientific">Wenzhouxiangella limi</name>
    <dbReference type="NCBI Taxonomy" id="2707351"/>
    <lineage>
        <taxon>Bacteria</taxon>
        <taxon>Pseudomonadati</taxon>
        <taxon>Pseudomonadota</taxon>
        <taxon>Gammaproteobacteria</taxon>
        <taxon>Chromatiales</taxon>
        <taxon>Wenzhouxiangellaceae</taxon>
        <taxon>Wenzhouxiangella</taxon>
    </lineage>
</organism>
<evidence type="ECO:0008006" key="3">
    <source>
        <dbReference type="Google" id="ProtNLM"/>
    </source>
</evidence>
<proteinExistence type="predicted"/>
<accession>A0A845V0S5</accession>
<keyword evidence="2" id="KW-1185">Reference proteome</keyword>
<evidence type="ECO:0000313" key="2">
    <source>
        <dbReference type="Proteomes" id="UP000484885"/>
    </source>
</evidence>
<comment type="caution">
    <text evidence="1">The sequence shown here is derived from an EMBL/GenBank/DDBJ whole genome shotgun (WGS) entry which is preliminary data.</text>
</comment>
<dbReference type="RefSeq" id="WP_164211542.1">
    <property type="nucleotide sequence ID" value="NZ_JAAGSC010000041.1"/>
</dbReference>
<sequence>MLRKELICGWLVALAVVGALLVTTIGTLAHAATPEDLPLAIEGYSPVSYFEEGHPEPGRPEFTAVYNGRRYHLRDGEQLAKFEADPRRYEPLFTEHCPYSLTLGRAVAVDPERFKIVDGNLLLFHRSEELDGLEAWNAAEDDQGLLEEARSQYALFRF</sequence>
<gene>
    <name evidence="1" type="ORF">G3I74_10555</name>
</gene>